<dbReference type="Gene3D" id="3.90.780.10">
    <property type="entry name" value="5'-Nucleotidase, C-terminal domain"/>
    <property type="match status" value="1"/>
</dbReference>
<dbReference type="Pfam" id="PF02872">
    <property type="entry name" value="5_nucleotid_C"/>
    <property type="match status" value="1"/>
</dbReference>
<organism evidence="2 3">
    <name type="scientific">Belliella marina</name>
    <dbReference type="NCBI Taxonomy" id="1644146"/>
    <lineage>
        <taxon>Bacteria</taxon>
        <taxon>Pseudomonadati</taxon>
        <taxon>Bacteroidota</taxon>
        <taxon>Cytophagia</taxon>
        <taxon>Cytophagales</taxon>
        <taxon>Cyclobacteriaceae</taxon>
        <taxon>Belliella</taxon>
    </lineage>
</organism>
<accession>A0ABW4VUH6</accession>
<protein>
    <submittedName>
        <fullName evidence="2">5'-nucleotidase C-terminal domain-containing protein</fullName>
    </submittedName>
</protein>
<dbReference type="SUPFAM" id="SSF55816">
    <property type="entry name" value="5'-nucleotidase (syn. UDP-sugar hydrolase), C-terminal domain"/>
    <property type="match status" value="1"/>
</dbReference>
<comment type="caution">
    <text evidence="2">The sequence shown here is derived from an EMBL/GenBank/DDBJ whole genome shotgun (WGS) entry which is preliminary data.</text>
</comment>
<dbReference type="PANTHER" id="PTHR11575">
    <property type="entry name" value="5'-NUCLEOTIDASE-RELATED"/>
    <property type="match status" value="1"/>
</dbReference>
<evidence type="ECO:0000313" key="2">
    <source>
        <dbReference type="EMBL" id="MFD2037235.1"/>
    </source>
</evidence>
<evidence type="ECO:0000313" key="3">
    <source>
        <dbReference type="Proteomes" id="UP001597361"/>
    </source>
</evidence>
<dbReference type="RefSeq" id="WP_376888944.1">
    <property type="nucleotide sequence ID" value="NZ_JBHUHR010000046.1"/>
</dbReference>
<dbReference type="Proteomes" id="UP001597361">
    <property type="component" value="Unassembled WGS sequence"/>
</dbReference>
<dbReference type="EMBL" id="JBHUHR010000046">
    <property type="protein sequence ID" value="MFD2037235.1"/>
    <property type="molecule type" value="Genomic_DNA"/>
</dbReference>
<dbReference type="InterPro" id="IPR008334">
    <property type="entry name" value="5'-Nucleotdase_C"/>
</dbReference>
<dbReference type="PANTHER" id="PTHR11575:SF24">
    <property type="entry name" value="5'-NUCLEOTIDASE"/>
    <property type="match status" value="1"/>
</dbReference>
<dbReference type="PROSITE" id="PS51257">
    <property type="entry name" value="PROKAR_LIPOPROTEIN"/>
    <property type="match status" value="1"/>
</dbReference>
<gene>
    <name evidence="2" type="ORF">ACFSKL_20725</name>
</gene>
<sequence length="249" mass="28046">MIKYHKTTLLHLALLCILATSCKQQLHYQYQGGYEQIDGQAIPDPETQTFVNPYKEEMEAEMNQVIGESSISLTKGQGESLLGNFVTNIQKEFAEETYGYQVDISLMNNGGMRNELPEGAITLGHIYELSPFDNYLVILELQAADVKNLAEFIARRKNMAIQGLSVVGLEDELLSFQINGKEVMENQTYLLVINDYLANGGDDMEFLAGLPKKEDSNILLRDMLINMIKKKTGKGEKLYAQIEGRQIHN</sequence>
<keyword evidence="3" id="KW-1185">Reference proteome</keyword>
<feature type="domain" description="5'-Nucleotidase C-terminal" evidence="1">
    <location>
        <begin position="73"/>
        <end position="207"/>
    </location>
</feature>
<dbReference type="InterPro" id="IPR036907">
    <property type="entry name" value="5'-Nucleotdase_C_sf"/>
</dbReference>
<evidence type="ECO:0000259" key="1">
    <source>
        <dbReference type="Pfam" id="PF02872"/>
    </source>
</evidence>
<dbReference type="PRINTS" id="PR01607">
    <property type="entry name" value="APYRASEFAMLY"/>
</dbReference>
<proteinExistence type="predicted"/>
<name>A0ABW4VUH6_9BACT</name>
<reference evidence="3" key="1">
    <citation type="journal article" date="2019" name="Int. J. Syst. Evol. Microbiol.">
        <title>The Global Catalogue of Microorganisms (GCM) 10K type strain sequencing project: providing services to taxonomists for standard genome sequencing and annotation.</title>
        <authorList>
            <consortium name="The Broad Institute Genomics Platform"/>
            <consortium name="The Broad Institute Genome Sequencing Center for Infectious Disease"/>
            <person name="Wu L."/>
            <person name="Ma J."/>
        </authorList>
    </citation>
    <scope>NUCLEOTIDE SEQUENCE [LARGE SCALE GENOMIC DNA]</scope>
    <source>
        <strain evidence="3">CGMCC 1.15180</strain>
    </source>
</reference>
<dbReference type="InterPro" id="IPR006179">
    <property type="entry name" value="5_nucleotidase/apyrase"/>
</dbReference>